<keyword evidence="6" id="KW-0496">Mitochondrion</keyword>
<comment type="subcellular location">
    <subcellularLocation>
        <location evidence="1">Mitochondrion membrane</location>
        <topology evidence="1">Multi-pass membrane protein</topology>
    </subcellularLocation>
</comment>
<dbReference type="PANTHER" id="PTHR45758:SF4">
    <property type="entry name" value="MITOFERRIN-1"/>
    <property type="match status" value="1"/>
</dbReference>
<dbReference type="EMBL" id="LDAU01000078">
    <property type="protein sequence ID" value="KRX07890.1"/>
    <property type="molecule type" value="Genomic_DNA"/>
</dbReference>
<evidence type="ECO:0000256" key="1">
    <source>
        <dbReference type="ARBA" id="ARBA00004225"/>
    </source>
</evidence>
<evidence type="ECO:0000256" key="6">
    <source>
        <dbReference type="ARBA" id="ARBA00023128"/>
    </source>
</evidence>
<dbReference type="GO" id="GO:0015093">
    <property type="term" value="F:ferrous iron transmembrane transporter activity"/>
    <property type="evidence" value="ECO:0007669"/>
    <property type="project" value="TreeGrafter"/>
</dbReference>
<dbReference type="InParanoid" id="A0A0V0R028"/>
<feature type="repeat" description="Solcar" evidence="8">
    <location>
        <begin position="105"/>
        <end position="186"/>
    </location>
</feature>
<keyword evidence="7 8" id="KW-0472">Membrane</keyword>
<evidence type="ECO:0000256" key="2">
    <source>
        <dbReference type="ARBA" id="ARBA00006375"/>
    </source>
</evidence>
<evidence type="ECO:0000256" key="8">
    <source>
        <dbReference type="PROSITE-ProRule" id="PRU00282"/>
    </source>
</evidence>
<dbReference type="Gene3D" id="1.50.40.10">
    <property type="entry name" value="Mitochondrial carrier domain"/>
    <property type="match status" value="2"/>
</dbReference>
<evidence type="ECO:0000256" key="7">
    <source>
        <dbReference type="ARBA" id="ARBA00023136"/>
    </source>
</evidence>
<gene>
    <name evidence="10" type="ORF">PPERSA_10278</name>
</gene>
<dbReference type="PROSITE" id="PS50920">
    <property type="entry name" value="SOLCAR"/>
    <property type="match status" value="2"/>
</dbReference>
<protein>
    <submittedName>
        <fullName evidence="10">Mitochondrial carrier domain</fullName>
    </submittedName>
</protein>
<evidence type="ECO:0000256" key="4">
    <source>
        <dbReference type="ARBA" id="ARBA00022692"/>
    </source>
</evidence>
<keyword evidence="5" id="KW-1133">Transmembrane helix</keyword>
<dbReference type="SUPFAM" id="SSF103506">
    <property type="entry name" value="Mitochondrial carrier"/>
    <property type="match status" value="1"/>
</dbReference>
<dbReference type="OMA" id="WRPMRGM"/>
<dbReference type="GO" id="GO:0048250">
    <property type="term" value="P:iron import into the mitochondrion"/>
    <property type="evidence" value="ECO:0007669"/>
    <property type="project" value="TreeGrafter"/>
</dbReference>
<evidence type="ECO:0000256" key="3">
    <source>
        <dbReference type="ARBA" id="ARBA00022448"/>
    </source>
</evidence>
<keyword evidence="3 9" id="KW-0813">Transport</keyword>
<dbReference type="Proteomes" id="UP000054937">
    <property type="component" value="Unassembled WGS sequence"/>
</dbReference>
<dbReference type="AlphaFoldDB" id="A0A0V0R028"/>
<evidence type="ECO:0000313" key="11">
    <source>
        <dbReference type="Proteomes" id="UP000054937"/>
    </source>
</evidence>
<keyword evidence="4 8" id="KW-0812">Transmembrane</keyword>
<organism evidence="10 11">
    <name type="scientific">Pseudocohnilembus persalinus</name>
    <name type="common">Ciliate</name>
    <dbReference type="NCBI Taxonomy" id="266149"/>
    <lineage>
        <taxon>Eukaryota</taxon>
        <taxon>Sar</taxon>
        <taxon>Alveolata</taxon>
        <taxon>Ciliophora</taxon>
        <taxon>Intramacronucleata</taxon>
        <taxon>Oligohymenophorea</taxon>
        <taxon>Scuticociliatia</taxon>
        <taxon>Philasterida</taxon>
        <taxon>Pseudocohnilembidae</taxon>
        <taxon>Pseudocohnilembus</taxon>
    </lineage>
</organism>
<dbReference type="PANTHER" id="PTHR45758">
    <property type="entry name" value="MITOFERRIN-1-RELATED"/>
    <property type="match status" value="1"/>
</dbReference>
<name>A0A0V0R028_PSEPJ</name>
<sequence length="268" mass="30034">MEETNFEWEIKSEDITFRDHVIAGCLAGLIEHASMLPFDNIKTHLQVTQNANVKDTVKLIYNQGGFTNFYRGVEVVASGCMPAHAAYFSVYEISKVKFGIDDEQLHPYLFGLTGAMATFFHDLILTPLDVIKQRQQISLMSVGKVMKNMMENEGLFSLFRSFKITYIMNCPQAACLIACNESLKTLSLAKNDHNFASHFTCAGIAGGISAYLTTPFDVIKTKIQTQKFDQYLKTGANMRMLAIAPSAAISWASYEHIKKLLKKSHSVY</sequence>
<evidence type="ECO:0000256" key="5">
    <source>
        <dbReference type="ARBA" id="ARBA00022989"/>
    </source>
</evidence>
<dbReference type="InterPro" id="IPR018108">
    <property type="entry name" value="MCP_transmembrane"/>
</dbReference>
<dbReference type="OrthoDB" id="43906at2759"/>
<keyword evidence="11" id="KW-1185">Reference proteome</keyword>
<reference evidence="10 11" key="1">
    <citation type="journal article" date="2015" name="Sci. Rep.">
        <title>Genome of the facultative scuticociliatosis pathogen Pseudocohnilembus persalinus provides insight into its virulence through horizontal gene transfer.</title>
        <authorList>
            <person name="Xiong J."/>
            <person name="Wang G."/>
            <person name="Cheng J."/>
            <person name="Tian M."/>
            <person name="Pan X."/>
            <person name="Warren A."/>
            <person name="Jiang C."/>
            <person name="Yuan D."/>
            <person name="Miao W."/>
        </authorList>
    </citation>
    <scope>NUCLEOTIDE SEQUENCE [LARGE SCALE GENOMIC DNA]</scope>
    <source>
        <strain evidence="10">36N120E</strain>
    </source>
</reference>
<comment type="similarity">
    <text evidence="2 9">Belongs to the mitochondrial carrier (TC 2.A.29) family.</text>
</comment>
<dbReference type="InterPro" id="IPR023395">
    <property type="entry name" value="MCP_dom_sf"/>
</dbReference>
<evidence type="ECO:0000256" key="9">
    <source>
        <dbReference type="RuleBase" id="RU000488"/>
    </source>
</evidence>
<accession>A0A0V0R028</accession>
<feature type="repeat" description="Solcar" evidence="8">
    <location>
        <begin position="15"/>
        <end position="97"/>
    </location>
</feature>
<evidence type="ECO:0000313" key="10">
    <source>
        <dbReference type="EMBL" id="KRX07890.1"/>
    </source>
</evidence>
<proteinExistence type="inferred from homology"/>
<dbReference type="GO" id="GO:0031966">
    <property type="term" value="C:mitochondrial membrane"/>
    <property type="evidence" value="ECO:0007669"/>
    <property type="project" value="UniProtKB-SubCell"/>
</dbReference>
<dbReference type="Pfam" id="PF00153">
    <property type="entry name" value="Mito_carr"/>
    <property type="match status" value="3"/>
</dbReference>
<comment type="caution">
    <text evidence="10">The sequence shown here is derived from an EMBL/GenBank/DDBJ whole genome shotgun (WGS) entry which is preliminary data.</text>
</comment>